<evidence type="ECO:0000256" key="7">
    <source>
        <dbReference type="ARBA" id="ARBA00023004"/>
    </source>
</evidence>
<evidence type="ECO:0000256" key="6">
    <source>
        <dbReference type="ARBA" id="ARBA00023002"/>
    </source>
</evidence>
<evidence type="ECO:0000256" key="9">
    <source>
        <dbReference type="ARBA" id="ARBA00023136"/>
    </source>
</evidence>
<keyword evidence="3 12" id="KW-0812">Transmembrane</keyword>
<evidence type="ECO:0000256" key="1">
    <source>
        <dbReference type="ARBA" id="ARBA00004141"/>
    </source>
</evidence>
<dbReference type="PANTHER" id="PTHR35457">
    <property type="entry name" value="HEME A SYNTHASE"/>
    <property type="match status" value="1"/>
</dbReference>
<dbReference type="InterPro" id="IPR003780">
    <property type="entry name" value="COX15/CtaA_fam"/>
</dbReference>
<feature type="transmembrane region" description="Helical" evidence="12">
    <location>
        <begin position="17"/>
        <end position="37"/>
    </location>
</feature>
<evidence type="ECO:0000313" key="13">
    <source>
        <dbReference type="EMBL" id="VVC76805.1"/>
    </source>
</evidence>
<feature type="transmembrane region" description="Helical" evidence="12">
    <location>
        <begin position="296"/>
        <end position="317"/>
    </location>
</feature>
<dbReference type="GO" id="GO:0046872">
    <property type="term" value="F:metal ion binding"/>
    <property type="evidence" value="ECO:0007669"/>
    <property type="project" value="UniProtKB-KW"/>
</dbReference>
<evidence type="ECO:0000256" key="12">
    <source>
        <dbReference type="SAM" id="Phobius"/>
    </source>
</evidence>
<dbReference type="GO" id="GO:0016020">
    <property type="term" value="C:membrane"/>
    <property type="evidence" value="ECO:0007669"/>
    <property type="project" value="UniProtKB-SubCell"/>
</dbReference>
<keyword evidence="8" id="KW-0350">Heme biosynthesis</keyword>
<dbReference type="GO" id="GO:0006784">
    <property type="term" value="P:heme A biosynthetic process"/>
    <property type="evidence" value="ECO:0007669"/>
    <property type="project" value="InterPro"/>
</dbReference>
<dbReference type="PANTHER" id="PTHR35457:SF1">
    <property type="entry name" value="HEME A SYNTHASE"/>
    <property type="match status" value="1"/>
</dbReference>
<evidence type="ECO:0000256" key="3">
    <source>
        <dbReference type="ARBA" id="ARBA00022692"/>
    </source>
</evidence>
<evidence type="ECO:0000256" key="5">
    <source>
        <dbReference type="ARBA" id="ARBA00022989"/>
    </source>
</evidence>
<accession>A0A5E4PJR7</accession>
<feature type="transmembrane region" description="Helical" evidence="12">
    <location>
        <begin position="241"/>
        <end position="262"/>
    </location>
</feature>
<comment type="subcellular location">
    <subcellularLocation>
        <location evidence="1">Membrane</location>
        <topology evidence="1">Multi-pass membrane protein</topology>
    </subcellularLocation>
</comment>
<keyword evidence="10" id="KW-1015">Disulfide bond</keyword>
<keyword evidence="6" id="KW-0560">Oxidoreductase</keyword>
<dbReference type="Proteomes" id="UP000324194">
    <property type="component" value="Chromosome 1"/>
</dbReference>
<evidence type="ECO:0000256" key="8">
    <source>
        <dbReference type="ARBA" id="ARBA00023133"/>
    </source>
</evidence>
<feature type="transmembrane region" description="Helical" evidence="12">
    <location>
        <begin position="269"/>
        <end position="290"/>
    </location>
</feature>
<dbReference type="InterPro" id="IPR050450">
    <property type="entry name" value="COX15/CtaA_HemeA_synthase"/>
</dbReference>
<keyword evidence="5 12" id="KW-1133">Transmembrane helix</keyword>
<evidence type="ECO:0000256" key="11">
    <source>
        <dbReference type="ARBA" id="ARBA00023444"/>
    </source>
</evidence>
<keyword evidence="7" id="KW-0408">Iron</keyword>
<dbReference type="GO" id="GO:0016491">
    <property type="term" value="F:oxidoreductase activity"/>
    <property type="evidence" value="ECO:0007669"/>
    <property type="project" value="UniProtKB-KW"/>
</dbReference>
<feature type="transmembrane region" description="Helical" evidence="12">
    <location>
        <begin position="144"/>
        <end position="165"/>
    </location>
</feature>
<name>A0A5E4PJR7_9COXI</name>
<evidence type="ECO:0000256" key="4">
    <source>
        <dbReference type="ARBA" id="ARBA00022723"/>
    </source>
</evidence>
<feature type="transmembrane region" description="Helical" evidence="12">
    <location>
        <begin position="186"/>
        <end position="204"/>
    </location>
</feature>
<sequence length="332" mass="36931">MANYWFISPQYRQHGRLALFTFLLAFVVILLGAYTRLTDAGLSCPDWPHCYGYITAPHTNAQIQMATQNYPLAPVDVKKAWTEMTHRYFAGTEGILILILAFSILFARKAKDLKSAGIALGLIGLLFVQVMLGMLTVTEKLKPVIVLSHLLTGLSLLSLLWWAYLDLYLRNDRLFATQLPTRITPWIGAGFIIIALQITLGGWVSTHYAGLACVDFPYCNGQLLPAMLWDRLNTDLITIHMLHRLGAMVTGVYLGALGLYLATVKSFRVTGAVIITLVILQITLGILNIVWLRPVWVALIHQAVAILLLLTIITAWVKASLVKGNHHDSRIS</sequence>
<feature type="transmembrane region" description="Helical" evidence="12">
    <location>
        <begin position="118"/>
        <end position="138"/>
    </location>
</feature>
<dbReference type="KEGG" id="asip:AQUSIP_21320"/>
<dbReference type="RefSeq" id="WP_148340095.1">
    <property type="nucleotide sequence ID" value="NZ_LR699119.1"/>
</dbReference>
<keyword evidence="4" id="KW-0479">Metal-binding</keyword>
<evidence type="ECO:0000313" key="14">
    <source>
        <dbReference type="Proteomes" id="UP000324194"/>
    </source>
</evidence>
<dbReference type="OrthoDB" id="1447144at2"/>
<reference evidence="13 14" key="1">
    <citation type="submission" date="2019-08" db="EMBL/GenBank/DDBJ databases">
        <authorList>
            <person name="Guy L."/>
        </authorList>
    </citation>
    <scope>NUCLEOTIDE SEQUENCE [LARGE SCALE GENOMIC DNA]</scope>
    <source>
        <strain evidence="13 14">SGT-108</strain>
    </source>
</reference>
<dbReference type="AlphaFoldDB" id="A0A5E4PJR7"/>
<protein>
    <submittedName>
        <fullName evidence="13">Heme A synthase</fullName>
    </submittedName>
</protein>
<keyword evidence="9 12" id="KW-0472">Membrane</keyword>
<keyword evidence="14" id="KW-1185">Reference proteome</keyword>
<proteinExistence type="predicted"/>
<feature type="transmembrane region" description="Helical" evidence="12">
    <location>
        <begin position="88"/>
        <end position="106"/>
    </location>
</feature>
<keyword evidence="2" id="KW-1003">Cell membrane</keyword>
<evidence type="ECO:0000256" key="10">
    <source>
        <dbReference type="ARBA" id="ARBA00023157"/>
    </source>
</evidence>
<organism evidence="13 14">
    <name type="scientific">Aquicella siphonis</name>
    <dbReference type="NCBI Taxonomy" id="254247"/>
    <lineage>
        <taxon>Bacteria</taxon>
        <taxon>Pseudomonadati</taxon>
        <taxon>Pseudomonadota</taxon>
        <taxon>Gammaproteobacteria</taxon>
        <taxon>Legionellales</taxon>
        <taxon>Coxiellaceae</taxon>
        <taxon>Aquicella</taxon>
    </lineage>
</organism>
<dbReference type="Pfam" id="PF02628">
    <property type="entry name" value="COX15-CtaA"/>
    <property type="match status" value="1"/>
</dbReference>
<dbReference type="EMBL" id="LR699119">
    <property type="protein sequence ID" value="VVC76805.1"/>
    <property type="molecule type" value="Genomic_DNA"/>
</dbReference>
<gene>
    <name evidence="13" type="primary">ctaA</name>
    <name evidence="13" type="ORF">AQUSIP_21320</name>
</gene>
<evidence type="ECO:0000256" key="2">
    <source>
        <dbReference type="ARBA" id="ARBA00022475"/>
    </source>
</evidence>
<comment type="pathway">
    <text evidence="11">Porphyrin-containing compound metabolism.</text>
</comment>